<feature type="non-terminal residue" evidence="2">
    <location>
        <position position="262"/>
    </location>
</feature>
<proteinExistence type="predicted"/>
<reference evidence="2" key="1">
    <citation type="submission" date="2018-05" db="EMBL/GenBank/DDBJ databases">
        <authorList>
            <person name="Lanie J.A."/>
            <person name="Ng W.-L."/>
            <person name="Kazmierczak K.M."/>
            <person name="Andrzejewski T.M."/>
            <person name="Davidsen T.M."/>
            <person name="Wayne K.J."/>
            <person name="Tettelin H."/>
            <person name="Glass J.I."/>
            <person name="Rusch D."/>
            <person name="Podicherti R."/>
            <person name="Tsui H.-C.T."/>
            <person name="Winkler M.E."/>
        </authorList>
    </citation>
    <scope>NUCLEOTIDE SEQUENCE</scope>
</reference>
<dbReference type="Pfam" id="PF19078">
    <property type="entry name" value="Big_12"/>
    <property type="match status" value="1"/>
</dbReference>
<name>A0A382YN40_9ZZZZ</name>
<dbReference type="EMBL" id="UINC01177165">
    <property type="protein sequence ID" value="SVD84653.1"/>
    <property type="molecule type" value="Genomic_DNA"/>
</dbReference>
<accession>A0A382YN40</accession>
<evidence type="ECO:0000313" key="2">
    <source>
        <dbReference type="EMBL" id="SVD84653.1"/>
    </source>
</evidence>
<dbReference type="AlphaFoldDB" id="A0A382YN40"/>
<protein>
    <recommendedName>
        <fullName evidence="1">Bacterial Ig-like domain-containing protein</fullName>
    </recommendedName>
</protein>
<feature type="domain" description="Bacterial Ig-like" evidence="1">
    <location>
        <begin position="124"/>
        <end position="233"/>
    </location>
</feature>
<sequence>QNNFVNATDVVSVTATFSETAPSAVIVDNPSAATLTLVVGSDNRTAAYHSLSGTTVTGSNNALLLFKYTIQATGTPGENDDNGISIVANALNSNSITIRDPAGNIADNLTHSAVSDNSSVKVDTILPWVTTFEMDDREIRIGDNATVTLVFSEALCVVSSDCGGVFFDSDDDISHPNGLLSRMTSSDNRTWTGYFWPDYPDEEVDDDTNTLSLGTSYTDLAGNPGPDNETENYKVDTAPPTAVITMSDRFLRRDRTTGVSDN</sequence>
<organism evidence="2">
    <name type="scientific">marine metagenome</name>
    <dbReference type="NCBI Taxonomy" id="408172"/>
    <lineage>
        <taxon>unclassified sequences</taxon>
        <taxon>metagenomes</taxon>
        <taxon>ecological metagenomes</taxon>
    </lineage>
</organism>
<feature type="non-terminal residue" evidence="2">
    <location>
        <position position="1"/>
    </location>
</feature>
<dbReference type="InterPro" id="IPR044048">
    <property type="entry name" value="Big_12"/>
</dbReference>
<evidence type="ECO:0000259" key="1">
    <source>
        <dbReference type="Pfam" id="PF19078"/>
    </source>
</evidence>
<gene>
    <name evidence="2" type="ORF">METZ01_LOCUS437507</name>
</gene>